<dbReference type="HAMAP" id="MF_00498">
    <property type="entry name" value="UPF0179"/>
    <property type="match status" value="1"/>
</dbReference>
<evidence type="ECO:0000313" key="4">
    <source>
        <dbReference type="Proteomes" id="UP000284763"/>
    </source>
</evidence>
<comment type="similarity">
    <text evidence="1 2">Belongs to the UPF0179 family.</text>
</comment>
<dbReference type="PIRSF" id="PIRSF006595">
    <property type="entry name" value="UCP006595"/>
    <property type="match status" value="1"/>
</dbReference>
<name>A0A424YXC2_9EURY</name>
<proteinExistence type="inferred from homology"/>
<dbReference type="InterPro" id="IPR005369">
    <property type="entry name" value="UPF0179"/>
</dbReference>
<dbReference type="PANTHER" id="PTHR40699">
    <property type="entry name" value="UPF0179 PROTEIN MJ1627"/>
    <property type="match status" value="1"/>
</dbReference>
<sequence length="149" mass="16823">MAKDETIITLIGTRIAKKGLEFIFEGECPECSKCRLKNICMRLEKGRKYQIVNIRNETLHDCFIHDQGVVAIEVIKAPIKTTLQSRKAINGSKVVYESQKCNDDSCEIYKICNPKGIKDGDKATITEIVENVEDKCNKGKSLKVVKMQL</sequence>
<evidence type="ECO:0000256" key="1">
    <source>
        <dbReference type="ARBA" id="ARBA00010824"/>
    </source>
</evidence>
<organism evidence="3 4">
    <name type="scientific">Methanosalsum natronophilum</name>
    <dbReference type="NCBI Taxonomy" id="768733"/>
    <lineage>
        <taxon>Archaea</taxon>
        <taxon>Methanobacteriati</taxon>
        <taxon>Methanobacteriota</taxon>
        <taxon>Stenosarchaea group</taxon>
        <taxon>Methanomicrobia</taxon>
        <taxon>Methanosarcinales</taxon>
        <taxon>Methanosarcinaceae</taxon>
        <taxon>Methanosalsum</taxon>
    </lineage>
</organism>
<protein>
    <recommendedName>
        <fullName evidence="2">UPF0179 protein D5R95_05485</fullName>
    </recommendedName>
</protein>
<dbReference type="Proteomes" id="UP000284763">
    <property type="component" value="Unassembled WGS sequence"/>
</dbReference>
<comment type="caution">
    <text evidence="3">The sequence shown here is derived from an EMBL/GenBank/DDBJ whole genome shotgun (WGS) entry which is preliminary data.</text>
</comment>
<dbReference type="PANTHER" id="PTHR40699:SF1">
    <property type="entry name" value="UPF0179 PROTEIN MJ1627"/>
    <property type="match status" value="1"/>
</dbReference>
<evidence type="ECO:0000256" key="2">
    <source>
        <dbReference type="HAMAP-Rule" id="MF_00498"/>
    </source>
</evidence>
<dbReference type="AlphaFoldDB" id="A0A424YXC2"/>
<dbReference type="EMBL" id="QZAB01000343">
    <property type="protein sequence ID" value="RQD85097.1"/>
    <property type="molecule type" value="Genomic_DNA"/>
</dbReference>
<dbReference type="RefSeq" id="WP_259133044.1">
    <property type="nucleotide sequence ID" value="NZ_JANUCS010000001.1"/>
</dbReference>
<gene>
    <name evidence="3" type="ORF">D5R95_05485</name>
</gene>
<accession>A0A424YXC2</accession>
<dbReference type="Pfam" id="PF03684">
    <property type="entry name" value="UPF0179"/>
    <property type="match status" value="1"/>
</dbReference>
<evidence type="ECO:0000313" key="3">
    <source>
        <dbReference type="EMBL" id="RQD85097.1"/>
    </source>
</evidence>
<reference evidence="3 4" key="1">
    <citation type="submission" date="2018-08" db="EMBL/GenBank/DDBJ databases">
        <title>The metabolism and importance of syntrophic acetate oxidation coupled to methane or sulfide production in haloalkaline environments.</title>
        <authorList>
            <person name="Timmers P.H.A."/>
            <person name="Vavourakis C.D."/>
            <person name="Sorokin D.Y."/>
            <person name="Sinninghe Damste J.S."/>
            <person name="Muyzer G."/>
            <person name="Stams A.J.M."/>
            <person name="Plugge C.M."/>
        </authorList>
    </citation>
    <scope>NUCLEOTIDE SEQUENCE [LARGE SCALE GENOMIC DNA]</scope>
    <source>
        <strain evidence="3">MSAO_Arc3</strain>
    </source>
</reference>